<dbReference type="NCBIfam" id="TIGR01076">
    <property type="entry name" value="sortase_fam"/>
    <property type="match status" value="1"/>
</dbReference>
<evidence type="ECO:0000256" key="1">
    <source>
        <dbReference type="ARBA" id="ARBA00022801"/>
    </source>
</evidence>
<dbReference type="InterPro" id="IPR023365">
    <property type="entry name" value="Sortase_dom-sf"/>
</dbReference>
<dbReference type="EMBL" id="ACWF01000012">
    <property type="protein sequence ID" value="EHL79431.1"/>
    <property type="molecule type" value="Genomic_DNA"/>
</dbReference>
<dbReference type="PATRIC" id="fig|665952.3.peg.325"/>
<evidence type="ECO:0000256" key="2">
    <source>
        <dbReference type="PIRSR" id="PIRSR605754-1"/>
    </source>
</evidence>
<dbReference type="SUPFAM" id="SSF63817">
    <property type="entry name" value="Sortase"/>
    <property type="match status" value="1"/>
</dbReference>
<sequence>MNLFLQKNGLIFIAAVAFLIGGLYLTGNSLKSLFFSEKYENEKAVQVDAKQAVQPLKEEPFYAARPKQGEKFGELFIPKLHASMPIYEGTNEDELAKGVGHFAESVLPGEKDNCVLSGHRDTVFRKLGKVRENDLLIAETSAGTFTYKVYKVRIVPKNDRTVIVPKPRATLTLTTCYPFHYIGSAPKRYVLVAALISEKLKERRIHQEKKAG</sequence>
<dbReference type="InterPro" id="IPR041999">
    <property type="entry name" value="Sortase_D_1"/>
</dbReference>
<reference evidence="4 5" key="1">
    <citation type="submission" date="2011-09" db="EMBL/GenBank/DDBJ databases">
        <title>The Genome Sequence of Bacillus smithii 7_3_47FAA.</title>
        <authorList>
            <consortium name="The Broad Institute Genome Sequencing Platform"/>
            <person name="Earl A."/>
            <person name="Ward D."/>
            <person name="Feldgarden M."/>
            <person name="Gevers D."/>
            <person name="Daigneault M."/>
            <person name="Strauss J."/>
            <person name="Allen-Vercoe E."/>
            <person name="Young S.K."/>
            <person name="Zeng Q."/>
            <person name="Gargeya S."/>
            <person name="Fitzgerald M."/>
            <person name="Haas B."/>
            <person name="Abouelleil A."/>
            <person name="Alvarado L."/>
            <person name="Arachchi H.M."/>
            <person name="Berlin A."/>
            <person name="Brown A."/>
            <person name="Chapman S.B."/>
            <person name="Chen Z."/>
            <person name="Dunbar C."/>
            <person name="Freedman E."/>
            <person name="Gearin G."/>
            <person name="Goldberg J."/>
            <person name="Griggs A."/>
            <person name="Gujja S."/>
            <person name="Heiman D."/>
            <person name="Howarth C."/>
            <person name="Larson L."/>
            <person name="Lui A."/>
            <person name="MacDonald P.J.P."/>
            <person name="Montmayeur A."/>
            <person name="Murphy C."/>
            <person name="Neiman D."/>
            <person name="Pearson M."/>
            <person name="Priest M."/>
            <person name="Roberts A."/>
            <person name="Saif S."/>
            <person name="Shea T."/>
            <person name="Shenoy N."/>
            <person name="Sisk P."/>
            <person name="Stolte C."/>
            <person name="Sykes S."/>
            <person name="Wortman J."/>
            <person name="Nusbaum C."/>
            <person name="Birren B."/>
        </authorList>
    </citation>
    <scope>NUCLEOTIDE SEQUENCE [LARGE SCALE GENOMIC DNA]</scope>
    <source>
        <strain evidence="4 5">7_3_47FAA</strain>
    </source>
</reference>
<protein>
    <submittedName>
        <fullName evidence="4">Sortase</fullName>
    </submittedName>
</protein>
<gene>
    <name evidence="4" type="ORF">HMPREF1015_01193</name>
</gene>
<dbReference type="Gene3D" id="2.40.260.10">
    <property type="entry name" value="Sortase"/>
    <property type="match status" value="1"/>
</dbReference>
<dbReference type="GeneID" id="87582805"/>
<dbReference type="InterPro" id="IPR053525">
    <property type="entry name" value="Sortase_D"/>
</dbReference>
<dbReference type="InterPro" id="IPR005754">
    <property type="entry name" value="Sortase"/>
</dbReference>
<dbReference type="Pfam" id="PF04203">
    <property type="entry name" value="Sortase"/>
    <property type="match status" value="1"/>
</dbReference>
<evidence type="ECO:0000313" key="4">
    <source>
        <dbReference type="EMBL" id="EHL79431.1"/>
    </source>
</evidence>
<keyword evidence="1" id="KW-0378">Hydrolase</keyword>
<proteinExistence type="predicted"/>
<dbReference type="RefSeq" id="WP_003352599.1">
    <property type="nucleotide sequence ID" value="NZ_JH414740.1"/>
</dbReference>
<feature type="transmembrane region" description="Helical" evidence="3">
    <location>
        <begin position="9"/>
        <end position="27"/>
    </location>
</feature>
<evidence type="ECO:0000256" key="3">
    <source>
        <dbReference type="SAM" id="Phobius"/>
    </source>
</evidence>
<dbReference type="AlphaFoldDB" id="G9QHD4"/>
<name>G9QHD4_9BACI</name>
<keyword evidence="5" id="KW-1185">Reference proteome</keyword>
<keyword evidence="3" id="KW-0472">Membrane</keyword>
<keyword evidence="3" id="KW-1133">Transmembrane helix</keyword>
<keyword evidence="3" id="KW-0812">Transmembrane</keyword>
<dbReference type="NCBIfam" id="NF033746">
    <property type="entry name" value="class_D_sortase"/>
    <property type="match status" value="1"/>
</dbReference>
<organism evidence="4 5">
    <name type="scientific">Bacillus smithii 7_3_47FAA</name>
    <dbReference type="NCBI Taxonomy" id="665952"/>
    <lineage>
        <taxon>Bacteria</taxon>
        <taxon>Bacillati</taxon>
        <taxon>Bacillota</taxon>
        <taxon>Bacilli</taxon>
        <taxon>Bacillales</taxon>
        <taxon>Bacillaceae</taxon>
        <taxon>Bacillus</taxon>
    </lineage>
</organism>
<dbReference type="Proteomes" id="UP000011747">
    <property type="component" value="Unassembled WGS sequence"/>
</dbReference>
<feature type="active site" description="Acyl-thioester intermediate" evidence="2">
    <location>
        <position position="176"/>
    </location>
</feature>
<accession>G9QHD4</accession>
<feature type="active site" description="Proton donor/acceptor" evidence="2">
    <location>
        <position position="119"/>
    </location>
</feature>
<evidence type="ECO:0000313" key="5">
    <source>
        <dbReference type="Proteomes" id="UP000011747"/>
    </source>
</evidence>
<dbReference type="CDD" id="cd05828">
    <property type="entry name" value="Sortase_D_1"/>
    <property type="match status" value="1"/>
</dbReference>
<comment type="caution">
    <text evidence="4">The sequence shown here is derived from an EMBL/GenBank/DDBJ whole genome shotgun (WGS) entry which is preliminary data.</text>
</comment>
<dbReference type="HOGENOM" id="CLU_045680_8_2_9"/>
<dbReference type="GO" id="GO:0016787">
    <property type="term" value="F:hydrolase activity"/>
    <property type="evidence" value="ECO:0007669"/>
    <property type="project" value="UniProtKB-KW"/>
</dbReference>